<keyword evidence="2 9" id="KW-0436">Ligase</keyword>
<dbReference type="GeneID" id="64572795"/>
<dbReference type="PANTHER" id="PTHR11766:SF0">
    <property type="entry name" value="TYROSINE--TRNA LIGASE, MITOCHONDRIAL"/>
    <property type="match status" value="1"/>
</dbReference>
<evidence type="ECO:0000256" key="6">
    <source>
        <dbReference type="ARBA" id="ARBA00023146"/>
    </source>
</evidence>
<dbReference type="InterPro" id="IPR002305">
    <property type="entry name" value="aa-tRNA-synth_Ic"/>
</dbReference>
<dbReference type="GO" id="GO:0004831">
    <property type="term" value="F:tyrosine-tRNA ligase activity"/>
    <property type="evidence" value="ECO:0007669"/>
    <property type="project" value="UniProtKB-EC"/>
</dbReference>
<reference evidence="10" key="1">
    <citation type="submission" date="2020-10" db="EMBL/GenBank/DDBJ databases">
        <authorList>
            <person name="Palmer J.M."/>
        </authorList>
    </citation>
    <scope>NUCLEOTIDE SEQUENCE</scope>
    <source>
        <strain evidence="10">UCD 2041</strain>
    </source>
</reference>
<sequence>MPTLRLRNLTEAFSRRLFSTSGLVRTFNAGKISPFITKLLKSRDITITEKDCQAELRKPLLDVLHDRGLIKTCINEDGLRKIIATKKVGLYCGADPTAKSLHLGNLLPLMILLHFNIRGHNIFPLIGGATGAVGDPSGRTTERTSMTNDSRADHVYRISHQLLNFFQTGIKYASTRNPAIDDTNCGVLDLKNNYKWWGEMGMLQFLSTYGRFIRVNQMLARDSVKRRISSEQGIGFNEFTYQVLQAYDFYYLNRTYGVDVQVGGKDQYGNIVAGIDFISRLNKEDNKNNGKKQQNSCFGLTAPLLTTASGVKFGKSAGNAIFIDPELTPTFDIYQFMYRVADEDVERFLHMFSLLPLPVIDKVVEAHMHDKYTRFGQTVLACEICDLIYGDGTGLINHNMSKLIFENPKTVDADQIIEAFSVQPDLLTKLTMKQALGLSVPNLLYIMSHGIKSKNHFRRMMKTGAVRNGKSRKMKLMDPRNLLKRKDLIDEKLLILKAGKDVYIAEITE</sequence>
<keyword evidence="5 9" id="KW-0648">Protein biosynthesis</keyword>
<name>A0A871RGH9_DEKBR</name>
<dbReference type="NCBIfam" id="TIGR00234">
    <property type="entry name" value="tyrS"/>
    <property type="match status" value="1"/>
</dbReference>
<dbReference type="AlphaFoldDB" id="A0A871RGH9"/>
<comment type="catalytic activity">
    <reaction evidence="8 9">
        <text>tRNA(Tyr) + L-tyrosine + ATP = L-tyrosyl-tRNA(Tyr) + AMP + diphosphate + H(+)</text>
        <dbReference type="Rhea" id="RHEA:10220"/>
        <dbReference type="Rhea" id="RHEA-COMP:9706"/>
        <dbReference type="Rhea" id="RHEA-COMP:9707"/>
        <dbReference type="ChEBI" id="CHEBI:15378"/>
        <dbReference type="ChEBI" id="CHEBI:30616"/>
        <dbReference type="ChEBI" id="CHEBI:33019"/>
        <dbReference type="ChEBI" id="CHEBI:58315"/>
        <dbReference type="ChEBI" id="CHEBI:78442"/>
        <dbReference type="ChEBI" id="CHEBI:78536"/>
        <dbReference type="ChEBI" id="CHEBI:456215"/>
        <dbReference type="EC" id="6.1.1.1"/>
    </reaction>
</comment>
<dbReference type="CDD" id="cd00805">
    <property type="entry name" value="TyrRS_core"/>
    <property type="match status" value="1"/>
</dbReference>
<dbReference type="InterPro" id="IPR001412">
    <property type="entry name" value="aa-tRNA-synth_I_CS"/>
</dbReference>
<dbReference type="Gene3D" id="3.40.50.620">
    <property type="entry name" value="HUPs"/>
    <property type="match status" value="1"/>
</dbReference>
<dbReference type="SUPFAM" id="SSF52374">
    <property type="entry name" value="Nucleotidylyl transferase"/>
    <property type="match status" value="1"/>
</dbReference>
<keyword evidence="4 9" id="KW-0067">ATP-binding</keyword>
<dbReference type="OrthoDB" id="337870at2759"/>
<keyword evidence="3 9" id="KW-0547">Nucleotide-binding</keyword>
<dbReference type="GO" id="GO:0003723">
    <property type="term" value="F:RNA binding"/>
    <property type="evidence" value="ECO:0007669"/>
    <property type="project" value="InterPro"/>
</dbReference>
<gene>
    <name evidence="10" type="ORF">BRETT_000870</name>
</gene>
<evidence type="ECO:0000313" key="11">
    <source>
        <dbReference type="Proteomes" id="UP000663131"/>
    </source>
</evidence>
<dbReference type="GO" id="GO:0005739">
    <property type="term" value="C:mitochondrion"/>
    <property type="evidence" value="ECO:0007669"/>
    <property type="project" value="TreeGrafter"/>
</dbReference>
<dbReference type="GO" id="GO:0005829">
    <property type="term" value="C:cytosol"/>
    <property type="evidence" value="ECO:0007669"/>
    <property type="project" value="TreeGrafter"/>
</dbReference>
<dbReference type="KEGG" id="bbrx:BRETT_000870"/>
<dbReference type="EMBL" id="CP063136">
    <property type="protein sequence ID" value="QOU21150.1"/>
    <property type="molecule type" value="Genomic_DNA"/>
</dbReference>
<comment type="similarity">
    <text evidence="9">Belongs to the class-I aminoacyl-tRNA synthetase family.</text>
</comment>
<reference evidence="10" key="2">
    <citation type="journal article" name="BMC Genomics">
        <title>New genome assemblies reveal patterns of domestication and adaptation across Brettanomyces (Dekkera) species.</title>
        <authorList>
            <person name="Roach M.J."/>
            <person name="Borneman A.R."/>
        </authorList>
    </citation>
    <scope>NUCLEOTIDE SEQUENCE</scope>
    <source>
        <strain evidence="10">UCD 2041</strain>
    </source>
</reference>
<dbReference type="Gene3D" id="1.10.240.10">
    <property type="entry name" value="Tyrosyl-Transfer RNA Synthetase"/>
    <property type="match status" value="1"/>
</dbReference>
<protein>
    <recommendedName>
        <fullName evidence="1 9">Tyrosine--tRNA ligase</fullName>
        <ecNumber evidence="1 9">6.1.1.1</ecNumber>
    </recommendedName>
    <alternativeName>
        <fullName evidence="7 9">Tyrosyl-tRNA synthetase</fullName>
    </alternativeName>
</protein>
<dbReference type="InterPro" id="IPR014729">
    <property type="entry name" value="Rossmann-like_a/b/a_fold"/>
</dbReference>
<evidence type="ECO:0000256" key="2">
    <source>
        <dbReference type="ARBA" id="ARBA00022598"/>
    </source>
</evidence>
<evidence type="ECO:0000256" key="5">
    <source>
        <dbReference type="ARBA" id="ARBA00022917"/>
    </source>
</evidence>
<dbReference type="RefSeq" id="XP_041137643.1">
    <property type="nucleotide sequence ID" value="XM_041279429.1"/>
</dbReference>
<dbReference type="InterPro" id="IPR036986">
    <property type="entry name" value="S4_RNA-bd_sf"/>
</dbReference>
<evidence type="ECO:0000256" key="3">
    <source>
        <dbReference type="ARBA" id="ARBA00022741"/>
    </source>
</evidence>
<dbReference type="Pfam" id="PF00579">
    <property type="entry name" value="tRNA-synt_1b"/>
    <property type="match status" value="1"/>
</dbReference>
<evidence type="ECO:0000256" key="8">
    <source>
        <dbReference type="ARBA" id="ARBA00048248"/>
    </source>
</evidence>
<dbReference type="InterPro" id="IPR024088">
    <property type="entry name" value="Tyr-tRNA-ligase_bac-type"/>
</dbReference>
<evidence type="ECO:0000313" key="10">
    <source>
        <dbReference type="EMBL" id="QOU21150.1"/>
    </source>
</evidence>
<dbReference type="Proteomes" id="UP000663131">
    <property type="component" value="Chromosome 8"/>
</dbReference>
<evidence type="ECO:0000256" key="9">
    <source>
        <dbReference type="RuleBase" id="RU361234"/>
    </source>
</evidence>
<evidence type="ECO:0000256" key="7">
    <source>
        <dbReference type="ARBA" id="ARBA00033323"/>
    </source>
</evidence>
<dbReference type="PRINTS" id="PR01040">
    <property type="entry name" value="TRNASYNTHTYR"/>
</dbReference>
<dbReference type="PROSITE" id="PS00178">
    <property type="entry name" value="AA_TRNA_LIGASE_I"/>
    <property type="match status" value="1"/>
</dbReference>
<accession>A0A871RGH9</accession>
<evidence type="ECO:0000256" key="4">
    <source>
        <dbReference type="ARBA" id="ARBA00022840"/>
    </source>
</evidence>
<dbReference type="GO" id="GO:0005524">
    <property type="term" value="F:ATP binding"/>
    <property type="evidence" value="ECO:0007669"/>
    <property type="project" value="UniProtKB-KW"/>
</dbReference>
<dbReference type="EC" id="6.1.1.1" evidence="1 9"/>
<evidence type="ECO:0000256" key="1">
    <source>
        <dbReference type="ARBA" id="ARBA00013160"/>
    </source>
</evidence>
<dbReference type="InterPro" id="IPR002307">
    <property type="entry name" value="Tyr-tRNA-ligase"/>
</dbReference>
<dbReference type="GO" id="GO:0006437">
    <property type="term" value="P:tyrosyl-tRNA aminoacylation"/>
    <property type="evidence" value="ECO:0007669"/>
    <property type="project" value="InterPro"/>
</dbReference>
<dbReference type="PANTHER" id="PTHR11766">
    <property type="entry name" value="TYROSYL-TRNA SYNTHETASE"/>
    <property type="match status" value="1"/>
</dbReference>
<organism evidence="10 11">
    <name type="scientific">Dekkera bruxellensis</name>
    <name type="common">Brettanomyces custersii</name>
    <dbReference type="NCBI Taxonomy" id="5007"/>
    <lineage>
        <taxon>Eukaryota</taxon>
        <taxon>Fungi</taxon>
        <taxon>Dikarya</taxon>
        <taxon>Ascomycota</taxon>
        <taxon>Saccharomycotina</taxon>
        <taxon>Pichiomycetes</taxon>
        <taxon>Pichiales</taxon>
        <taxon>Pichiaceae</taxon>
        <taxon>Brettanomyces</taxon>
    </lineage>
</organism>
<proteinExistence type="inferred from homology"/>
<dbReference type="Gene3D" id="3.10.290.10">
    <property type="entry name" value="RNA-binding S4 domain"/>
    <property type="match status" value="1"/>
</dbReference>
<keyword evidence="6 9" id="KW-0030">Aminoacyl-tRNA synthetase</keyword>